<dbReference type="Proteomes" id="UP000006514">
    <property type="component" value="Unassembled WGS sequence"/>
</dbReference>
<dbReference type="eggNOG" id="ENOG502RBIT">
    <property type="taxonomic scope" value="Eukaryota"/>
</dbReference>
<protein>
    <submittedName>
        <fullName evidence="1">Uncharacterized protein</fullName>
    </submittedName>
</protein>
<evidence type="ECO:0000313" key="1">
    <source>
        <dbReference type="EMBL" id="EJD32864.1"/>
    </source>
</evidence>
<dbReference type="EMBL" id="JH688593">
    <property type="protein sequence ID" value="EJD32864.1"/>
    <property type="molecule type" value="Genomic_DNA"/>
</dbReference>
<gene>
    <name evidence="1" type="ORF">AURDEDRAFT_20966</name>
</gene>
<dbReference type="OrthoDB" id="3262412at2759"/>
<dbReference type="OMA" id="GHHCEER"/>
<proteinExistence type="predicted"/>
<keyword evidence="2" id="KW-1185">Reference proteome</keyword>
<accession>J0CRH7</accession>
<sequence>MFRRHFHLHPDFPLDENGTRLTADQIHKSAVHQLYTFCWQHDLSQAWAYLWNRWYSPSQWPLWARAACPAIPVLKTTMIAESYWRIVKHRDLASFNRPRLDLLVYTLVNSTLPPLLQRLREILGISRNGRKTGLASWQEDFKAEWLELSKPDALRNLQRELDILKKRGKGLKHAQARADRLAEIEA</sequence>
<organism evidence="1 2">
    <name type="scientific">Auricularia subglabra (strain TFB-10046 / SS5)</name>
    <name type="common">White-rot fungus</name>
    <name type="synonym">Auricularia delicata (strain TFB10046)</name>
    <dbReference type="NCBI Taxonomy" id="717982"/>
    <lineage>
        <taxon>Eukaryota</taxon>
        <taxon>Fungi</taxon>
        <taxon>Dikarya</taxon>
        <taxon>Basidiomycota</taxon>
        <taxon>Agaricomycotina</taxon>
        <taxon>Agaricomycetes</taxon>
        <taxon>Auriculariales</taxon>
        <taxon>Auriculariaceae</taxon>
        <taxon>Auricularia</taxon>
    </lineage>
</organism>
<feature type="non-terminal residue" evidence="1">
    <location>
        <position position="186"/>
    </location>
</feature>
<evidence type="ECO:0000313" key="2">
    <source>
        <dbReference type="Proteomes" id="UP000006514"/>
    </source>
</evidence>
<reference evidence="2" key="1">
    <citation type="journal article" date="2012" name="Science">
        <title>The Paleozoic origin of enzymatic lignin decomposition reconstructed from 31 fungal genomes.</title>
        <authorList>
            <person name="Floudas D."/>
            <person name="Binder M."/>
            <person name="Riley R."/>
            <person name="Barry K."/>
            <person name="Blanchette R.A."/>
            <person name="Henrissat B."/>
            <person name="Martinez A.T."/>
            <person name="Otillar R."/>
            <person name="Spatafora J.W."/>
            <person name="Yadav J.S."/>
            <person name="Aerts A."/>
            <person name="Benoit I."/>
            <person name="Boyd A."/>
            <person name="Carlson A."/>
            <person name="Copeland A."/>
            <person name="Coutinho P.M."/>
            <person name="de Vries R.P."/>
            <person name="Ferreira P."/>
            <person name="Findley K."/>
            <person name="Foster B."/>
            <person name="Gaskell J."/>
            <person name="Glotzer D."/>
            <person name="Gorecki P."/>
            <person name="Heitman J."/>
            <person name="Hesse C."/>
            <person name="Hori C."/>
            <person name="Igarashi K."/>
            <person name="Jurgens J.A."/>
            <person name="Kallen N."/>
            <person name="Kersten P."/>
            <person name="Kohler A."/>
            <person name="Kuees U."/>
            <person name="Kumar T.K.A."/>
            <person name="Kuo A."/>
            <person name="LaButti K."/>
            <person name="Larrondo L.F."/>
            <person name="Lindquist E."/>
            <person name="Ling A."/>
            <person name="Lombard V."/>
            <person name="Lucas S."/>
            <person name="Lundell T."/>
            <person name="Martin R."/>
            <person name="McLaughlin D.J."/>
            <person name="Morgenstern I."/>
            <person name="Morin E."/>
            <person name="Murat C."/>
            <person name="Nagy L.G."/>
            <person name="Nolan M."/>
            <person name="Ohm R.A."/>
            <person name="Patyshakuliyeva A."/>
            <person name="Rokas A."/>
            <person name="Ruiz-Duenas F.J."/>
            <person name="Sabat G."/>
            <person name="Salamov A."/>
            <person name="Samejima M."/>
            <person name="Schmutz J."/>
            <person name="Slot J.C."/>
            <person name="St John F."/>
            <person name="Stenlid J."/>
            <person name="Sun H."/>
            <person name="Sun S."/>
            <person name="Syed K."/>
            <person name="Tsang A."/>
            <person name="Wiebenga A."/>
            <person name="Young D."/>
            <person name="Pisabarro A."/>
            <person name="Eastwood D.C."/>
            <person name="Martin F."/>
            <person name="Cullen D."/>
            <person name="Grigoriev I.V."/>
            <person name="Hibbett D.S."/>
        </authorList>
    </citation>
    <scope>NUCLEOTIDE SEQUENCE [LARGE SCALE GENOMIC DNA]</scope>
    <source>
        <strain evidence="2">TFB10046</strain>
    </source>
</reference>
<dbReference type="AlphaFoldDB" id="J0CRH7"/>
<dbReference type="InParanoid" id="J0CRH7"/>
<dbReference type="KEGG" id="adl:AURDEDRAFT_20966"/>
<name>J0CRH7_AURST</name>